<keyword evidence="3 6" id="KW-0808">Transferase</keyword>
<dbReference type="InterPro" id="IPR050482">
    <property type="entry name" value="Sensor_HK_TwoCompSys"/>
</dbReference>
<dbReference type="GO" id="GO:0004673">
    <property type="term" value="F:protein histidine kinase activity"/>
    <property type="evidence" value="ECO:0007669"/>
    <property type="project" value="UniProtKB-EC"/>
</dbReference>
<sequence length="86" mass="9449">MQECLTNIIKHSGAKKAQIEIFAPNDRLYVVSISDDGMGFDTSGVNSGFGLSTIHERAAILNAKVRIISREGRGTRVILEVPYEQN</sequence>
<evidence type="ECO:0000256" key="4">
    <source>
        <dbReference type="ARBA" id="ARBA00022777"/>
    </source>
</evidence>
<reference evidence="6" key="1">
    <citation type="submission" date="2019-08" db="EMBL/GenBank/DDBJ databases">
        <authorList>
            <person name="Kucharzyk K."/>
            <person name="Murdoch R.W."/>
            <person name="Higgins S."/>
            <person name="Loffler F."/>
        </authorList>
    </citation>
    <scope>NUCLEOTIDE SEQUENCE</scope>
</reference>
<evidence type="ECO:0000259" key="5">
    <source>
        <dbReference type="PROSITE" id="PS50109"/>
    </source>
</evidence>
<evidence type="ECO:0000313" key="6">
    <source>
        <dbReference type="EMBL" id="MPM25801.1"/>
    </source>
</evidence>
<dbReference type="InterPro" id="IPR004358">
    <property type="entry name" value="Sig_transdc_His_kin-like_C"/>
</dbReference>
<dbReference type="PROSITE" id="PS50109">
    <property type="entry name" value="HIS_KIN"/>
    <property type="match status" value="1"/>
</dbReference>
<dbReference type="InterPro" id="IPR003594">
    <property type="entry name" value="HATPase_dom"/>
</dbReference>
<organism evidence="6">
    <name type="scientific">bioreactor metagenome</name>
    <dbReference type="NCBI Taxonomy" id="1076179"/>
    <lineage>
        <taxon>unclassified sequences</taxon>
        <taxon>metagenomes</taxon>
        <taxon>ecological metagenomes</taxon>
    </lineage>
</organism>
<accession>A0A644YD34</accession>
<dbReference type="SUPFAM" id="SSF55874">
    <property type="entry name" value="ATPase domain of HSP90 chaperone/DNA topoisomerase II/histidine kinase"/>
    <property type="match status" value="1"/>
</dbReference>
<evidence type="ECO:0000256" key="2">
    <source>
        <dbReference type="ARBA" id="ARBA00012438"/>
    </source>
</evidence>
<gene>
    <name evidence="6" type="primary">liaS_3</name>
    <name evidence="6" type="ORF">SDC9_72301</name>
</gene>
<dbReference type="InterPro" id="IPR005467">
    <property type="entry name" value="His_kinase_dom"/>
</dbReference>
<dbReference type="PANTHER" id="PTHR24421">
    <property type="entry name" value="NITRATE/NITRITE SENSOR PROTEIN NARX-RELATED"/>
    <property type="match status" value="1"/>
</dbReference>
<evidence type="ECO:0000256" key="3">
    <source>
        <dbReference type="ARBA" id="ARBA00022679"/>
    </source>
</evidence>
<dbReference type="PANTHER" id="PTHR24421:SF10">
    <property type="entry name" value="NITRATE_NITRITE SENSOR PROTEIN NARQ"/>
    <property type="match status" value="1"/>
</dbReference>
<dbReference type="GO" id="GO:0000160">
    <property type="term" value="P:phosphorelay signal transduction system"/>
    <property type="evidence" value="ECO:0007669"/>
    <property type="project" value="UniProtKB-KW"/>
</dbReference>
<name>A0A644YD34_9ZZZZ</name>
<evidence type="ECO:0000256" key="1">
    <source>
        <dbReference type="ARBA" id="ARBA00000085"/>
    </source>
</evidence>
<keyword evidence="4 6" id="KW-0418">Kinase</keyword>
<dbReference type="CDD" id="cd16917">
    <property type="entry name" value="HATPase_UhpB-NarQ-NarX-like"/>
    <property type="match status" value="1"/>
</dbReference>
<dbReference type="AlphaFoldDB" id="A0A644YD34"/>
<dbReference type="PRINTS" id="PR00344">
    <property type="entry name" value="BCTRLSENSOR"/>
</dbReference>
<comment type="catalytic activity">
    <reaction evidence="1">
        <text>ATP + protein L-histidine = ADP + protein N-phospho-L-histidine.</text>
        <dbReference type="EC" id="2.7.13.3"/>
    </reaction>
</comment>
<proteinExistence type="predicted"/>
<feature type="domain" description="Histidine kinase" evidence="5">
    <location>
        <begin position="1"/>
        <end position="85"/>
    </location>
</feature>
<protein>
    <recommendedName>
        <fullName evidence="2">histidine kinase</fullName>
        <ecNumber evidence="2">2.7.13.3</ecNumber>
    </recommendedName>
</protein>
<dbReference type="Pfam" id="PF02518">
    <property type="entry name" value="HATPase_c"/>
    <property type="match status" value="1"/>
</dbReference>
<comment type="caution">
    <text evidence="6">The sequence shown here is derived from an EMBL/GenBank/DDBJ whole genome shotgun (WGS) entry which is preliminary data.</text>
</comment>
<dbReference type="EC" id="2.7.13.3" evidence="2"/>
<dbReference type="EMBL" id="VSSQ01004581">
    <property type="protein sequence ID" value="MPM25801.1"/>
    <property type="molecule type" value="Genomic_DNA"/>
</dbReference>
<dbReference type="InterPro" id="IPR036890">
    <property type="entry name" value="HATPase_C_sf"/>
</dbReference>
<dbReference type="Gene3D" id="3.30.565.10">
    <property type="entry name" value="Histidine kinase-like ATPase, C-terminal domain"/>
    <property type="match status" value="1"/>
</dbReference>